<accession>A0A2X0LZF4</accession>
<dbReference type="InterPro" id="IPR024826">
    <property type="entry name" value="DNA_pol_delta/II_ssu"/>
</dbReference>
<evidence type="ECO:0000259" key="4">
    <source>
        <dbReference type="Pfam" id="PF04042"/>
    </source>
</evidence>
<dbReference type="STRING" id="289078.A0A2X0LZF4"/>
<dbReference type="GO" id="GO:0003677">
    <property type="term" value="F:DNA binding"/>
    <property type="evidence" value="ECO:0007669"/>
    <property type="project" value="InterPro"/>
</dbReference>
<dbReference type="Gene3D" id="3.60.21.50">
    <property type="match status" value="1"/>
</dbReference>
<gene>
    <name evidence="6" type="ORF">BZ3500_MVSOF-1268-A1-R1_CHR8-2G10257</name>
</gene>
<evidence type="ECO:0000313" key="7">
    <source>
        <dbReference type="Proteomes" id="UP000249723"/>
    </source>
</evidence>
<dbReference type="PANTHER" id="PTHR10416">
    <property type="entry name" value="DNA POLYMERASE DELTA SUBUNIT 2"/>
    <property type="match status" value="1"/>
</dbReference>
<keyword evidence="7" id="KW-1185">Reference proteome</keyword>
<feature type="domain" description="DNA polymerase alpha/delta/epsilon subunit B" evidence="4">
    <location>
        <begin position="265"/>
        <end position="493"/>
    </location>
</feature>
<evidence type="ECO:0000256" key="1">
    <source>
        <dbReference type="ARBA" id="ARBA00006035"/>
    </source>
</evidence>
<dbReference type="Pfam" id="PF18018">
    <property type="entry name" value="DNA_pol_D_N"/>
    <property type="match status" value="1"/>
</dbReference>
<organism evidence="6 7">
    <name type="scientific">Microbotryum saponariae</name>
    <dbReference type="NCBI Taxonomy" id="289078"/>
    <lineage>
        <taxon>Eukaryota</taxon>
        <taxon>Fungi</taxon>
        <taxon>Dikarya</taxon>
        <taxon>Basidiomycota</taxon>
        <taxon>Pucciniomycotina</taxon>
        <taxon>Microbotryomycetes</taxon>
        <taxon>Microbotryales</taxon>
        <taxon>Microbotryaceae</taxon>
        <taxon>Microbotryum</taxon>
    </lineage>
</organism>
<sequence>MPLRLDSRSQTPPPDDPSRPAFTIDRNDRAYVKQYANLYWLRLVVLRPRVLKNAKAKWTEAKGQSGGEERRWLCDVRRVESRHVHQDGRAELDVYNIMGVLSFDSPQHVPRMLDVKAGVQCYIIGTVYMDMPLKPNVLEDLAREHYIAAPPPRRKFCSVSDEIMLEDESGRVRLVGPAIEKAAGTFVTGKASSFPKKRFQLLERKRPTLIFERAGTIMAALGKELPSGDFHVTDFCYAGLPPPAPITEDAGAMNVSDEGRPEEWVAIVSGLEMGDQDRTQEMRRELLVEYLLGELGGNELSEEAAKITRVILAGNSMAQPEPIDDATTSHINGTTSTSTEKKPKRYGYDASIYSAKPASALDAWLEQILPSMNVDLMSGESDPVAPTMPQAKLHPAMLPLASGYEGFKSRMNPSWFQIGHANFLGTSGQTLDDIFKYLTSEDRLGVAVKTLEWSHIAPTCPDTLWCYPFSDRDPFILHSTPQVYFISNQPQFETQLLEHPSPEAGGEPLRTRLILVPKFSHTGQVVLVNSRSLEVKVVGFEV</sequence>
<feature type="compositionally biased region" description="Polar residues" evidence="3">
    <location>
        <begin position="326"/>
        <end position="338"/>
    </location>
</feature>
<evidence type="ECO:0000256" key="2">
    <source>
        <dbReference type="ARBA" id="ARBA00022705"/>
    </source>
</evidence>
<evidence type="ECO:0000259" key="5">
    <source>
        <dbReference type="Pfam" id="PF18018"/>
    </source>
</evidence>
<reference evidence="7" key="1">
    <citation type="submission" date="2016-10" db="EMBL/GenBank/DDBJ databases">
        <authorList>
            <person name="Jeantristanb JTB J.-T."/>
            <person name="Ricardo R."/>
        </authorList>
    </citation>
    <scope>NUCLEOTIDE SEQUENCE [LARGE SCALE GENOMIC DNA]</scope>
</reference>
<feature type="region of interest" description="Disordered" evidence="3">
    <location>
        <begin position="1"/>
        <end position="23"/>
    </location>
</feature>
<protein>
    <submittedName>
        <fullName evidence="6">BZ3500_MvSof-1268-A1-R1_Chr8-2g10257 protein</fullName>
    </submittedName>
</protein>
<name>A0A2X0LZF4_9BASI</name>
<keyword evidence="2" id="KW-0235">DNA replication</keyword>
<dbReference type="InterPro" id="IPR040663">
    <property type="entry name" value="DNA_pol_D_N"/>
</dbReference>
<dbReference type="AlphaFoldDB" id="A0A2X0LZF4"/>
<dbReference type="GO" id="GO:0043625">
    <property type="term" value="C:delta DNA polymerase complex"/>
    <property type="evidence" value="ECO:0007669"/>
    <property type="project" value="TreeGrafter"/>
</dbReference>
<dbReference type="InterPro" id="IPR007185">
    <property type="entry name" value="DNA_pol_a/d/e_bsu"/>
</dbReference>
<dbReference type="Gene3D" id="2.40.50.430">
    <property type="match status" value="1"/>
</dbReference>
<proteinExistence type="inferred from homology"/>
<evidence type="ECO:0000313" key="6">
    <source>
        <dbReference type="EMBL" id="SCZ96518.1"/>
    </source>
</evidence>
<dbReference type="EMBL" id="FMWP01000088">
    <property type="protein sequence ID" value="SCZ96518.1"/>
    <property type="molecule type" value="Genomic_DNA"/>
</dbReference>
<dbReference type="Proteomes" id="UP000249723">
    <property type="component" value="Unassembled WGS sequence"/>
</dbReference>
<evidence type="ECO:0000256" key="3">
    <source>
        <dbReference type="SAM" id="MobiDB-lite"/>
    </source>
</evidence>
<dbReference type="OrthoDB" id="3763at2759"/>
<feature type="region of interest" description="Disordered" evidence="3">
    <location>
        <begin position="321"/>
        <end position="342"/>
    </location>
</feature>
<dbReference type="Pfam" id="PF04042">
    <property type="entry name" value="DNA_pol_E_B"/>
    <property type="match status" value="1"/>
</dbReference>
<dbReference type="PANTHER" id="PTHR10416:SF0">
    <property type="entry name" value="DNA POLYMERASE DELTA SUBUNIT 2"/>
    <property type="match status" value="1"/>
</dbReference>
<dbReference type="GO" id="GO:0006271">
    <property type="term" value="P:DNA strand elongation involved in DNA replication"/>
    <property type="evidence" value="ECO:0007669"/>
    <property type="project" value="TreeGrafter"/>
</dbReference>
<feature type="domain" description="DNA polymerase delta subunit OB-fold" evidence="5">
    <location>
        <begin position="34"/>
        <end position="189"/>
    </location>
</feature>
<comment type="similarity">
    <text evidence="1">Belongs to the DNA polymerase delta/II small subunit family.</text>
</comment>